<accession>A1K8Q3</accession>
<feature type="region of interest" description="Disordered" evidence="1">
    <location>
        <begin position="28"/>
        <end position="48"/>
    </location>
</feature>
<dbReference type="GO" id="GO:0020037">
    <property type="term" value="F:heme binding"/>
    <property type="evidence" value="ECO:0007669"/>
    <property type="project" value="InterPro"/>
</dbReference>
<feature type="compositionally biased region" description="Pro residues" evidence="1">
    <location>
        <begin position="28"/>
        <end position="43"/>
    </location>
</feature>
<name>A1K8Q3_AZOSB</name>
<keyword evidence="2" id="KW-0732">Signal</keyword>
<reference evidence="3 4" key="1">
    <citation type="journal article" date="2006" name="Nat. Biotechnol.">
        <title>Complete genome of the mutualistic, N2-fixing grass endophyte Azoarcus sp. strain BH72.</title>
        <authorList>
            <person name="Krause A."/>
            <person name="Ramakumar A."/>
            <person name="Bartels D."/>
            <person name="Battistoni F."/>
            <person name="Bekel T."/>
            <person name="Boch J."/>
            <person name="Boehm M."/>
            <person name="Friedrich F."/>
            <person name="Hurek T."/>
            <person name="Krause L."/>
            <person name="Linke B."/>
            <person name="McHardy A.C."/>
            <person name="Sarkar A."/>
            <person name="Schneiker S."/>
            <person name="Syed A.A."/>
            <person name="Thauer R."/>
            <person name="Vorhoelter F.-J."/>
            <person name="Weidner S."/>
            <person name="Puehler A."/>
            <person name="Reinhold-Hurek B."/>
            <person name="Kaiser O."/>
            <person name="Goesmann A."/>
        </authorList>
    </citation>
    <scope>NUCLEOTIDE SEQUENCE [LARGE SCALE GENOMIC DNA]</scope>
    <source>
        <strain evidence="3 4">BH72</strain>
    </source>
</reference>
<feature type="chain" id="PRO_5002636132" evidence="2">
    <location>
        <begin position="25"/>
        <end position="867"/>
    </location>
</feature>
<dbReference type="InterPro" id="IPR036909">
    <property type="entry name" value="Cyt_c-like_dom_sf"/>
</dbReference>
<sequence length="867" mass="95201">MATRPLLAALSIILVVLAALPLVAQTPPPGSGTPAADPAPPQTPAANAVHEQDKPYFEACAREGLTASQCAGRLIWFKATAGNERFHTYVFQQRVGVLIDWFRVLRADQRDDRFRAWGIINDPACCVPGSANCPAQSLDETYGLDWCPGDEELLRYVGREGYRDPACDFVDAPMAEGDPHGPADQRQSACDLRFGTSTGALGIRKFPNPRFDKAAWQQLNGRLGTWDGYNRRIPAAGGAAEPERSRLMDGAVEPPFLIGTSCGSCHIAFDPLNPPTDPAHPQWENIKGLIGNQYTRISEIMVSGMASNTLEWQMFAHARPGTSDTSAIPTDQVNNPGTINALINIPQRPVFANEAVLKWRKVNSCGEGGGNANGGADETRCWCEPGRNGKCWKKSMQQDTVHHILKGGEDSIGALEAIQRVYFNIGSCSEQCWVNHLSDLRQLDPQQRGFGQTPFDIGQCRRDCPNFRAIEDRLGNLLDFFMSAEAAATDLRAARENVLRMRSPGARYTEQDLIADLEREFGPNAVARGRDVFANTCARCHSSQPEAAAGQFAALDFHKLDLKSGLRQDWLGNDKPTPASEVGTFRCRALHSNHMAGHVWQEYGSETLRAQPPDPNIKEPGDGGRGHYRNISLLNLWAHAPFMHNNAIGPELCGKPQHAENDFYAQRPRYVDGSLVKLLPPGQQPACVAYDPSVEGRYQLYKASMMELLHPGQRLPKVTLLNQDVTLRIGPRLWDGTERETLLGFALTIPAEIEGRGVTAGTLGNFQHKQFVVDLVHARTAPEETRSALRQRLGDETGGRVFDDLRAIGEELAGKPNALVEALRARPYLVKQAYSSCTAEIENEGHRFGEDLPDGDKNALIAFLATL</sequence>
<dbReference type="STRING" id="62928.azo2591"/>
<dbReference type="eggNOG" id="COG2010">
    <property type="taxonomic scope" value="Bacteria"/>
</dbReference>
<organism evidence="3 4">
    <name type="scientific">Azoarcus sp. (strain BH72)</name>
    <dbReference type="NCBI Taxonomy" id="418699"/>
    <lineage>
        <taxon>Bacteria</taxon>
        <taxon>Pseudomonadati</taxon>
        <taxon>Pseudomonadota</taxon>
        <taxon>Betaproteobacteria</taxon>
        <taxon>Rhodocyclales</taxon>
        <taxon>Zoogloeaceae</taxon>
        <taxon>Azoarcus</taxon>
    </lineage>
</organism>
<evidence type="ECO:0000313" key="3">
    <source>
        <dbReference type="EMBL" id="CAL95208.1"/>
    </source>
</evidence>
<evidence type="ECO:0000256" key="2">
    <source>
        <dbReference type="SAM" id="SignalP"/>
    </source>
</evidence>
<dbReference type="Gene3D" id="1.10.760.10">
    <property type="entry name" value="Cytochrome c-like domain"/>
    <property type="match status" value="1"/>
</dbReference>
<dbReference type="Proteomes" id="UP000002588">
    <property type="component" value="Chromosome"/>
</dbReference>
<gene>
    <name evidence="3" type="ordered locus">azo2591</name>
</gene>
<dbReference type="SUPFAM" id="SSF46626">
    <property type="entry name" value="Cytochrome c"/>
    <property type="match status" value="1"/>
</dbReference>
<dbReference type="EMBL" id="AM406670">
    <property type="protein sequence ID" value="CAL95208.1"/>
    <property type="molecule type" value="Genomic_DNA"/>
</dbReference>
<feature type="signal peptide" evidence="2">
    <location>
        <begin position="1"/>
        <end position="24"/>
    </location>
</feature>
<proteinExistence type="predicted"/>
<protein>
    <submittedName>
        <fullName evidence="3">Conserved hypothetical secreted protein</fullName>
    </submittedName>
</protein>
<dbReference type="GO" id="GO:0009055">
    <property type="term" value="F:electron transfer activity"/>
    <property type="evidence" value="ECO:0007669"/>
    <property type="project" value="InterPro"/>
</dbReference>
<dbReference type="RefSeq" id="WP_011766318.1">
    <property type="nucleotide sequence ID" value="NC_008702.1"/>
</dbReference>
<dbReference type="HOGENOM" id="CLU_346441_0_0_4"/>
<dbReference type="AlphaFoldDB" id="A1K8Q3"/>
<evidence type="ECO:0000256" key="1">
    <source>
        <dbReference type="SAM" id="MobiDB-lite"/>
    </source>
</evidence>
<dbReference type="KEGG" id="azo:azo2591"/>
<evidence type="ECO:0000313" key="4">
    <source>
        <dbReference type="Proteomes" id="UP000002588"/>
    </source>
</evidence>
<keyword evidence="4" id="KW-1185">Reference proteome</keyword>